<dbReference type="SMART" id="SM00320">
    <property type="entry name" value="WD40"/>
    <property type="match status" value="1"/>
</dbReference>
<organism evidence="4 5">
    <name type="scientific">Suillus luteus UH-Slu-Lm8-n1</name>
    <dbReference type="NCBI Taxonomy" id="930992"/>
    <lineage>
        <taxon>Eukaryota</taxon>
        <taxon>Fungi</taxon>
        <taxon>Dikarya</taxon>
        <taxon>Basidiomycota</taxon>
        <taxon>Agaricomycotina</taxon>
        <taxon>Agaricomycetes</taxon>
        <taxon>Agaricomycetidae</taxon>
        <taxon>Boletales</taxon>
        <taxon>Suillineae</taxon>
        <taxon>Suillaceae</taxon>
        <taxon>Suillus</taxon>
    </lineage>
</organism>
<proteinExistence type="predicted"/>
<dbReference type="PROSITE" id="PS50082">
    <property type="entry name" value="WD_REPEATS_2"/>
    <property type="match status" value="1"/>
</dbReference>
<evidence type="ECO:0000256" key="2">
    <source>
        <dbReference type="ARBA" id="ARBA00022737"/>
    </source>
</evidence>
<dbReference type="AlphaFoldDB" id="A0A0C9Z9D1"/>
<dbReference type="InterPro" id="IPR001680">
    <property type="entry name" value="WD40_rpt"/>
</dbReference>
<dbReference type="STRING" id="930992.A0A0C9Z9D1"/>
<dbReference type="InterPro" id="IPR015943">
    <property type="entry name" value="WD40/YVTN_repeat-like_dom_sf"/>
</dbReference>
<dbReference type="Pfam" id="PF00400">
    <property type="entry name" value="WD40"/>
    <property type="match status" value="1"/>
</dbReference>
<dbReference type="SUPFAM" id="SSF50978">
    <property type="entry name" value="WD40 repeat-like"/>
    <property type="match status" value="1"/>
</dbReference>
<keyword evidence="1 3" id="KW-0853">WD repeat</keyword>
<dbReference type="InterPro" id="IPR036322">
    <property type="entry name" value="WD40_repeat_dom_sf"/>
</dbReference>
<gene>
    <name evidence="4" type="ORF">CY34DRAFT_658933</name>
</gene>
<evidence type="ECO:0000256" key="1">
    <source>
        <dbReference type="ARBA" id="ARBA00022574"/>
    </source>
</evidence>
<dbReference type="Proteomes" id="UP000054485">
    <property type="component" value="Unassembled WGS sequence"/>
</dbReference>
<reference evidence="4 5" key="1">
    <citation type="submission" date="2014-04" db="EMBL/GenBank/DDBJ databases">
        <authorList>
            <consortium name="DOE Joint Genome Institute"/>
            <person name="Kuo A."/>
            <person name="Ruytinx J."/>
            <person name="Rineau F."/>
            <person name="Colpaert J."/>
            <person name="Kohler A."/>
            <person name="Nagy L.G."/>
            <person name="Floudas D."/>
            <person name="Copeland A."/>
            <person name="Barry K.W."/>
            <person name="Cichocki N."/>
            <person name="Veneault-Fourrey C."/>
            <person name="LaButti K."/>
            <person name="Lindquist E.A."/>
            <person name="Lipzen A."/>
            <person name="Lundell T."/>
            <person name="Morin E."/>
            <person name="Murat C."/>
            <person name="Sun H."/>
            <person name="Tunlid A."/>
            <person name="Henrissat B."/>
            <person name="Grigoriev I.V."/>
            <person name="Hibbett D.S."/>
            <person name="Martin F."/>
            <person name="Nordberg H.P."/>
            <person name="Cantor M.N."/>
            <person name="Hua S.X."/>
        </authorList>
    </citation>
    <scope>NUCLEOTIDE SEQUENCE [LARGE SCALE GENOMIC DNA]</scope>
    <source>
        <strain evidence="4 5">UH-Slu-Lm8-n1</strain>
    </source>
</reference>
<dbReference type="PROSITE" id="PS50294">
    <property type="entry name" value="WD_REPEATS_REGION"/>
    <property type="match status" value="1"/>
</dbReference>
<reference evidence="5" key="2">
    <citation type="submission" date="2015-01" db="EMBL/GenBank/DDBJ databases">
        <title>Evolutionary Origins and Diversification of the Mycorrhizal Mutualists.</title>
        <authorList>
            <consortium name="DOE Joint Genome Institute"/>
            <consortium name="Mycorrhizal Genomics Consortium"/>
            <person name="Kohler A."/>
            <person name="Kuo A."/>
            <person name="Nagy L.G."/>
            <person name="Floudas D."/>
            <person name="Copeland A."/>
            <person name="Barry K.W."/>
            <person name="Cichocki N."/>
            <person name="Veneault-Fourrey C."/>
            <person name="LaButti K."/>
            <person name="Lindquist E.A."/>
            <person name="Lipzen A."/>
            <person name="Lundell T."/>
            <person name="Morin E."/>
            <person name="Murat C."/>
            <person name="Riley R."/>
            <person name="Ohm R."/>
            <person name="Sun H."/>
            <person name="Tunlid A."/>
            <person name="Henrissat B."/>
            <person name="Grigoriev I.V."/>
            <person name="Hibbett D.S."/>
            <person name="Martin F."/>
        </authorList>
    </citation>
    <scope>NUCLEOTIDE SEQUENCE [LARGE SCALE GENOMIC DNA]</scope>
    <source>
        <strain evidence="5">UH-Slu-Lm8-n1</strain>
    </source>
</reference>
<feature type="repeat" description="WD" evidence="3">
    <location>
        <begin position="9"/>
        <end position="50"/>
    </location>
</feature>
<evidence type="ECO:0000313" key="4">
    <source>
        <dbReference type="EMBL" id="KIK34100.1"/>
    </source>
</evidence>
<dbReference type="PANTHER" id="PTHR22847:SF637">
    <property type="entry name" value="WD REPEAT DOMAIN 5B"/>
    <property type="match status" value="1"/>
</dbReference>
<dbReference type="Gene3D" id="2.130.10.10">
    <property type="entry name" value="YVTN repeat-like/Quinoprotein amine dehydrogenase"/>
    <property type="match status" value="1"/>
</dbReference>
<dbReference type="InParanoid" id="A0A0C9Z9D1"/>
<evidence type="ECO:0000256" key="3">
    <source>
        <dbReference type="PROSITE-ProRule" id="PRU00221"/>
    </source>
</evidence>
<accession>A0A0C9Z9D1</accession>
<dbReference type="PANTHER" id="PTHR22847">
    <property type="entry name" value="WD40 REPEAT PROTEIN"/>
    <property type="match status" value="1"/>
</dbReference>
<sequence>TGLPLGEPFRGHTSSVWSVSFSPDGTRIVSGSLDYTVRVWDAATAQQFKEHTEIHSAGSSLHRRRAICFASSLERALQNPAEVLETTSHEFNSTGLVVSKDGWMVGAGRRLLFWVPPPTREKPLYHPGTVFVIPSGLEIDLSRMSHGEHWANCRDG</sequence>
<dbReference type="OrthoDB" id="6262491at2759"/>
<dbReference type="GO" id="GO:1990234">
    <property type="term" value="C:transferase complex"/>
    <property type="evidence" value="ECO:0007669"/>
    <property type="project" value="UniProtKB-ARBA"/>
</dbReference>
<keyword evidence="5" id="KW-1185">Reference proteome</keyword>
<keyword evidence="2" id="KW-0677">Repeat</keyword>
<feature type="non-terminal residue" evidence="4">
    <location>
        <position position="1"/>
    </location>
</feature>
<evidence type="ECO:0008006" key="6">
    <source>
        <dbReference type="Google" id="ProtNLM"/>
    </source>
</evidence>
<name>A0A0C9Z9D1_9AGAM</name>
<dbReference type="EMBL" id="KN835809">
    <property type="protein sequence ID" value="KIK34100.1"/>
    <property type="molecule type" value="Genomic_DNA"/>
</dbReference>
<protein>
    <recommendedName>
        <fullName evidence="6">WD40 repeat-like protein</fullName>
    </recommendedName>
</protein>
<evidence type="ECO:0000313" key="5">
    <source>
        <dbReference type="Proteomes" id="UP000054485"/>
    </source>
</evidence>
<dbReference type="HOGENOM" id="CLU_000288_57_19_1"/>
<dbReference type="SUPFAM" id="SSF63825">
    <property type="entry name" value="YWTD domain"/>
    <property type="match status" value="1"/>
</dbReference>